<dbReference type="Gene3D" id="1.10.287.1060">
    <property type="entry name" value="ESAT-6-like"/>
    <property type="match status" value="1"/>
</dbReference>
<evidence type="ECO:0000313" key="3">
    <source>
        <dbReference type="Proteomes" id="UP001500503"/>
    </source>
</evidence>
<comment type="caution">
    <text evidence="2">The sequence shown here is derived from an EMBL/GenBank/DDBJ whole genome shotgun (WGS) entry which is preliminary data.</text>
</comment>
<organism evidence="2 3">
    <name type="scientific">Actinoallomurus oryzae</name>
    <dbReference type="NCBI Taxonomy" id="502180"/>
    <lineage>
        <taxon>Bacteria</taxon>
        <taxon>Bacillati</taxon>
        <taxon>Actinomycetota</taxon>
        <taxon>Actinomycetes</taxon>
        <taxon>Streptosporangiales</taxon>
        <taxon>Thermomonosporaceae</taxon>
        <taxon>Actinoallomurus</taxon>
    </lineage>
</organism>
<comment type="similarity">
    <text evidence="1">Belongs to the WXG100 family.</text>
</comment>
<sequence length="103" mass="11479">MTTPNLGSDDYTSVNFHGMQQAQADFEVIYRAVRDELEDLNKDLRALLGDWIGNANNQYGQTMNTWNSAADDMAGKLNALGLTIGDVHSNYSEAEIHNVKLWS</sequence>
<dbReference type="InterPro" id="IPR010310">
    <property type="entry name" value="T7SS_ESAT-6-like"/>
</dbReference>
<dbReference type="EMBL" id="BAABHF010000038">
    <property type="protein sequence ID" value="GAA4505389.1"/>
    <property type="molecule type" value="Genomic_DNA"/>
</dbReference>
<evidence type="ECO:0000313" key="2">
    <source>
        <dbReference type="EMBL" id="GAA4505389.1"/>
    </source>
</evidence>
<dbReference type="NCBIfam" id="TIGR03930">
    <property type="entry name" value="WXG100_ESAT6"/>
    <property type="match status" value="1"/>
</dbReference>
<accession>A0ABP8QQX0</accession>
<proteinExistence type="inferred from homology"/>
<dbReference type="InterPro" id="IPR036689">
    <property type="entry name" value="ESAT-6-like_sf"/>
</dbReference>
<keyword evidence="3" id="KW-1185">Reference proteome</keyword>
<reference evidence="3" key="1">
    <citation type="journal article" date="2019" name="Int. J. Syst. Evol. Microbiol.">
        <title>The Global Catalogue of Microorganisms (GCM) 10K type strain sequencing project: providing services to taxonomists for standard genome sequencing and annotation.</title>
        <authorList>
            <consortium name="The Broad Institute Genomics Platform"/>
            <consortium name="The Broad Institute Genome Sequencing Center for Infectious Disease"/>
            <person name="Wu L."/>
            <person name="Ma J."/>
        </authorList>
    </citation>
    <scope>NUCLEOTIDE SEQUENCE [LARGE SCALE GENOMIC DNA]</scope>
    <source>
        <strain evidence="3">JCM 17933</strain>
    </source>
</reference>
<dbReference type="Pfam" id="PF06013">
    <property type="entry name" value="WXG100"/>
    <property type="match status" value="1"/>
</dbReference>
<evidence type="ECO:0000256" key="1">
    <source>
        <dbReference type="RuleBase" id="RU362001"/>
    </source>
</evidence>
<dbReference type="Proteomes" id="UP001500503">
    <property type="component" value="Unassembled WGS sequence"/>
</dbReference>
<gene>
    <name evidence="2" type="ORF">GCM10023191_061000</name>
</gene>
<dbReference type="SUPFAM" id="SSF140453">
    <property type="entry name" value="EsxAB dimer-like"/>
    <property type="match status" value="1"/>
</dbReference>
<dbReference type="RefSeq" id="WP_345469665.1">
    <property type="nucleotide sequence ID" value="NZ_BAABHF010000038.1"/>
</dbReference>
<protein>
    <recommendedName>
        <fullName evidence="1">ESAT-6-like protein</fullName>
    </recommendedName>
</protein>
<name>A0ABP8QQX0_9ACTN</name>